<feature type="domain" description="Phospholipase/carboxylesterase/thioesterase" evidence="3">
    <location>
        <begin position="11"/>
        <end position="198"/>
    </location>
</feature>
<evidence type="ECO:0000313" key="5">
    <source>
        <dbReference type="Proteomes" id="UP000394068"/>
    </source>
</evidence>
<dbReference type="InterPro" id="IPR050565">
    <property type="entry name" value="LYPA1-2/EST-like"/>
</dbReference>
<gene>
    <name evidence="4" type="ORF">NCTC5386_02083</name>
</gene>
<dbReference type="Proteomes" id="UP000394068">
    <property type="component" value="Unassembled WGS sequence"/>
</dbReference>
<keyword evidence="2" id="KW-0378">Hydrolase</keyword>
<accession>A0A4U9YJP6</accession>
<dbReference type="InterPro" id="IPR029058">
    <property type="entry name" value="AB_hydrolase_fold"/>
</dbReference>
<dbReference type="RefSeq" id="WP_077323196.1">
    <property type="nucleotide sequence ID" value="NZ_CABEHT010000001.1"/>
</dbReference>
<organism evidence="4 5">
    <name type="scientific">Streptococcus pseudoporcinus</name>
    <dbReference type="NCBI Taxonomy" id="361101"/>
    <lineage>
        <taxon>Bacteria</taxon>
        <taxon>Bacillati</taxon>
        <taxon>Bacillota</taxon>
        <taxon>Bacilli</taxon>
        <taxon>Lactobacillales</taxon>
        <taxon>Streptococcaceae</taxon>
        <taxon>Streptococcus</taxon>
    </lineage>
</organism>
<name>A0A4U9YJP6_9STRE</name>
<comment type="similarity">
    <text evidence="1">Belongs to the AB hydrolase superfamily. AB hydrolase 2 family.</text>
</comment>
<protein>
    <submittedName>
        <fullName evidence="4">Phospholipase/carboxylesterase</fullName>
    </submittedName>
</protein>
<evidence type="ECO:0000256" key="2">
    <source>
        <dbReference type="ARBA" id="ARBA00022801"/>
    </source>
</evidence>
<dbReference type="AlphaFoldDB" id="A0A4U9YJP6"/>
<sequence>MIHYRYHKGREGEPLFILLHGTGGDEESLLPLASYLNPHANVLALRGQVSENGALRFFKRHSEGQFDLLDLEERGKQLMEELLQFIKEHNLSTDDTVLIGFSNGSNMAINLLLRDGSPFKRGILFAPMYPIDTSTLKESKEGTSVFISMGRLDPLVPLNQSQKVIREFQTRHAQVSSYWVKNHDITLDSLKAAHRWLSENQKPSARF</sequence>
<proteinExistence type="inferred from homology"/>
<dbReference type="Pfam" id="PF02230">
    <property type="entry name" value="Abhydrolase_2"/>
    <property type="match status" value="1"/>
</dbReference>
<dbReference type="PANTHER" id="PTHR10655">
    <property type="entry name" value="LYSOPHOSPHOLIPASE-RELATED"/>
    <property type="match status" value="1"/>
</dbReference>
<dbReference type="EMBL" id="CABEHT010000001">
    <property type="protein sequence ID" value="VTS25831.1"/>
    <property type="molecule type" value="Genomic_DNA"/>
</dbReference>
<dbReference type="PANTHER" id="PTHR10655:SF17">
    <property type="entry name" value="LYSOPHOSPHOLIPASE-LIKE PROTEIN 1"/>
    <property type="match status" value="1"/>
</dbReference>
<dbReference type="SUPFAM" id="SSF53474">
    <property type="entry name" value="alpha/beta-Hydrolases"/>
    <property type="match status" value="1"/>
</dbReference>
<dbReference type="Gene3D" id="3.40.50.1820">
    <property type="entry name" value="alpha/beta hydrolase"/>
    <property type="match status" value="1"/>
</dbReference>
<evidence type="ECO:0000259" key="3">
    <source>
        <dbReference type="Pfam" id="PF02230"/>
    </source>
</evidence>
<dbReference type="InterPro" id="IPR003140">
    <property type="entry name" value="PLipase/COase/thioEstase"/>
</dbReference>
<evidence type="ECO:0000256" key="1">
    <source>
        <dbReference type="ARBA" id="ARBA00006499"/>
    </source>
</evidence>
<reference evidence="4 5" key="1">
    <citation type="submission" date="2019-05" db="EMBL/GenBank/DDBJ databases">
        <authorList>
            <consortium name="Pathogen Informatics"/>
        </authorList>
    </citation>
    <scope>NUCLEOTIDE SEQUENCE [LARGE SCALE GENOMIC DNA]</scope>
    <source>
        <strain evidence="4 5">NCTC5386</strain>
    </source>
</reference>
<dbReference type="GO" id="GO:0016787">
    <property type="term" value="F:hydrolase activity"/>
    <property type="evidence" value="ECO:0007669"/>
    <property type="project" value="UniProtKB-KW"/>
</dbReference>
<evidence type="ECO:0000313" key="4">
    <source>
        <dbReference type="EMBL" id="VTS25831.1"/>
    </source>
</evidence>